<dbReference type="InterPro" id="IPR050523">
    <property type="entry name" value="AKR_Detox_Biosynth"/>
</dbReference>
<dbReference type="EMBL" id="AP012204">
    <property type="protein sequence ID" value="BAK33932.1"/>
    <property type="molecule type" value="Genomic_DNA"/>
</dbReference>
<dbReference type="Pfam" id="PF00248">
    <property type="entry name" value="Aldo_ket_red"/>
    <property type="match status" value="1"/>
</dbReference>
<dbReference type="FunFam" id="3.20.20.100:FF:000004">
    <property type="entry name" value="Oxidoreductase, aldo/keto reductase"/>
    <property type="match status" value="1"/>
</dbReference>
<evidence type="ECO:0000256" key="1">
    <source>
        <dbReference type="ARBA" id="ARBA00023002"/>
    </source>
</evidence>
<accession>F5XMK9</accession>
<dbReference type="SUPFAM" id="SSF51430">
    <property type="entry name" value="NAD(P)-linked oxidoreductase"/>
    <property type="match status" value="1"/>
</dbReference>
<dbReference type="GO" id="GO:0016491">
    <property type="term" value="F:oxidoreductase activity"/>
    <property type="evidence" value="ECO:0007669"/>
    <property type="project" value="UniProtKB-KW"/>
</dbReference>
<dbReference type="InterPro" id="IPR023210">
    <property type="entry name" value="NADP_OxRdtase_dom"/>
</dbReference>
<dbReference type="PANTHER" id="PTHR43364:SF4">
    <property type="entry name" value="NAD(P)-LINKED OXIDOREDUCTASE SUPERFAMILY PROTEIN"/>
    <property type="match status" value="1"/>
</dbReference>
<dbReference type="eggNOG" id="COG0667">
    <property type="taxonomic scope" value="Bacteria"/>
</dbReference>
<dbReference type="AlphaFoldDB" id="F5XMK9"/>
<keyword evidence="1" id="KW-0560">Oxidoreductase</keyword>
<dbReference type="Proteomes" id="UP000007947">
    <property type="component" value="Chromosome"/>
</dbReference>
<protein>
    <submittedName>
        <fullName evidence="3">Aldo/keto reductase</fullName>
    </submittedName>
</protein>
<evidence type="ECO:0000259" key="2">
    <source>
        <dbReference type="Pfam" id="PF00248"/>
    </source>
</evidence>
<evidence type="ECO:0000313" key="4">
    <source>
        <dbReference type="Proteomes" id="UP000007947"/>
    </source>
</evidence>
<reference evidence="3 4" key="1">
    <citation type="submission" date="2011-05" db="EMBL/GenBank/DDBJ databases">
        <title>Whole genome sequence of Microlunatus phosphovorus NM-1.</title>
        <authorList>
            <person name="Hosoyama A."/>
            <person name="Sasaki K."/>
            <person name="Harada T."/>
            <person name="Igarashi R."/>
            <person name="Kawakoshi A."/>
            <person name="Sasagawa M."/>
            <person name="Fukada J."/>
            <person name="Nakamura S."/>
            <person name="Katano Y."/>
            <person name="Hanada S."/>
            <person name="Kamagata Y."/>
            <person name="Nakamura N."/>
            <person name="Yamazaki S."/>
            <person name="Fujita N."/>
        </authorList>
    </citation>
    <scope>NUCLEOTIDE SEQUENCE [LARGE SCALE GENOMIC DNA]</scope>
    <source>
        <strain evidence="4">ATCC 700054 / DSM 10555 / JCM 9379 / NBRC 101784 / NCIMB 13414 / VKM Ac-1990 / NM-1</strain>
    </source>
</reference>
<name>F5XMK9_MICPN</name>
<gene>
    <name evidence="3" type="ordered locus">MLP_09180</name>
</gene>
<dbReference type="InterPro" id="IPR036812">
    <property type="entry name" value="NAD(P)_OxRdtase_dom_sf"/>
</dbReference>
<keyword evidence="4" id="KW-1185">Reference proteome</keyword>
<dbReference type="HOGENOM" id="CLU_023205_2_0_11"/>
<proteinExistence type="predicted"/>
<dbReference type="PANTHER" id="PTHR43364">
    <property type="entry name" value="NADH-SPECIFIC METHYLGLYOXAL REDUCTASE-RELATED"/>
    <property type="match status" value="1"/>
</dbReference>
<organism evidence="3 4">
    <name type="scientific">Microlunatus phosphovorus (strain ATCC 700054 / DSM 10555 / JCM 9379 / NBRC 101784 / NCIMB 13414 / VKM Ac-1990 / NM-1)</name>
    <dbReference type="NCBI Taxonomy" id="1032480"/>
    <lineage>
        <taxon>Bacteria</taxon>
        <taxon>Bacillati</taxon>
        <taxon>Actinomycetota</taxon>
        <taxon>Actinomycetes</taxon>
        <taxon>Propionibacteriales</taxon>
        <taxon>Propionibacteriaceae</taxon>
        <taxon>Microlunatus</taxon>
    </lineage>
</organism>
<sequence>MVTSVDRSSETMAPLLMEEKEAAMKYSVLGTTGVKVSRICLGTATFGVAPIAQDADRLVGAAIDLGINFVDTADVYGNLPVFDRPGAPAAADREPAEQILGRALRGRRDQLVLATKSNGIVGPDVNDRGLSRRHIIRQVESSLRRLQTDYIDLYYAHDPDPDTPLEQTLATYDDLIRQGKIRYVGLSNHPAWQVTQALWIADDRRLQAPVAAQVKYNLIDRAAERELGPACQQFGLSIVPYAPLHGGLLADLAVLDREVSGDQRFGAAGFSDSEIAVAQWVDRLARAWGLAPYQVSLAWLLSRPAVASAIVGAETPEELHANATAADVELDRAQLDTLTALAAGLVP</sequence>
<evidence type="ECO:0000313" key="3">
    <source>
        <dbReference type="EMBL" id="BAK33932.1"/>
    </source>
</evidence>
<dbReference type="Gene3D" id="3.20.20.100">
    <property type="entry name" value="NADP-dependent oxidoreductase domain"/>
    <property type="match status" value="1"/>
</dbReference>
<dbReference type="KEGG" id="mph:MLP_09180"/>
<feature type="domain" description="NADP-dependent oxidoreductase" evidence="2">
    <location>
        <begin position="38"/>
        <end position="341"/>
    </location>
</feature>
<dbReference type="STRING" id="1032480.MLP_09180"/>
<dbReference type="GO" id="GO:0005829">
    <property type="term" value="C:cytosol"/>
    <property type="evidence" value="ECO:0007669"/>
    <property type="project" value="UniProtKB-ARBA"/>
</dbReference>